<name>A0A0E0HKT2_ORYNI</name>
<organism evidence="3">
    <name type="scientific">Oryza nivara</name>
    <name type="common">Indian wild rice</name>
    <name type="synonym">Oryza sativa f. spontanea</name>
    <dbReference type="NCBI Taxonomy" id="4536"/>
    <lineage>
        <taxon>Eukaryota</taxon>
        <taxon>Viridiplantae</taxon>
        <taxon>Streptophyta</taxon>
        <taxon>Embryophyta</taxon>
        <taxon>Tracheophyta</taxon>
        <taxon>Spermatophyta</taxon>
        <taxon>Magnoliopsida</taxon>
        <taxon>Liliopsida</taxon>
        <taxon>Poales</taxon>
        <taxon>Poaceae</taxon>
        <taxon>BOP clade</taxon>
        <taxon>Oryzoideae</taxon>
        <taxon>Oryzeae</taxon>
        <taxon>Oryzinae</taxon>
        <taxon>Oryza</taxon>
    </lineage>
</organism>
<feature type="signal peptide" evidence="2">
    <location>
        <begin position="1"/>
        <end position="25"/>
    </location>
</feature>
<accession>A0A0E0HKT2</accession>
<evidence type="ECO:0000313" key="3">
    <source>
        <dbReference type="EnsemblPlants" id="ONIVA06G03360.1"/>
    </source>
</evidence>
<feature type="chain" id="PRO_5002361690" evidence="2">
    <location>
        <begin position="26"/>
        <end position="323"/>
    </location>
</feature>
<keyword evidence="2" id="KW-0732">Signal</keyword>
<dbReference type="Gramene" id="ONIVA06G03360.1">
    <property type="protein sequence ID" value="ONIVA06G03360.1"/>
    <property type="gene ID" value="ONIVA06G03360"/>
</dbReference>
<proteinExistence type="predicted"/>
<keyword evidence="4" id="KW-1185">Reference proteome</keyword>
<dbReference type="AlphaFoldDB" id="A0A0E0HKT2"/>
<feature type="region of interest" description="Disordered" evidence="1">
    <location>
        <begin position="44"/>
        <end position="65"/>
    </location>
</feature>
<sequence>MVLPFTRPPALSPFFSLALLEVVTSQLLLAGILATNAPTNPVYMATRQQPARRAKSRSDSGRQTKKIKATAAAAVVLFLCGRGQQQLPSAQSPPPPHLAAVFCRISPLPRHRVPIHSERPILSGSASSSSGLNMGDAHLWTHDEEIALFREAHVLLTTQQFSRKSQLNEELARVLNGCFPEVAIKFTSNAIKNKLTCNRAQIECSAIVARLFFSGTTSGSETTNSVAADSVTVNNGRIPTIQNVNNRRIPTIQECIILAESLEGLTPIEKADAPELMRLDLAAREAFMSFNDEQVRLLWIKKLIGPVLLGLLVHGDGDEDLNL</sequence>
<dbReference type="HOGENOM" id="CLU_1043475_0_0_1"/>
<evidence type="ECO:0000313" key="4">
    <source>
        <dbReference type="Proteomes" id="UP000006591"/>
    </source>
</evidence>
<protein>
    <submittedName>
        <fullName evidence="3">Uncharacterized protein</fullName>
    </submittedName>
</protein>
<reference evidence="3" key="1">
    <citation type="submission" date="2015-04" db="UniProtKB">
        <authorList>
            <consortium name="EnsemblPlants"/>
        </authorList>
    </citation>
    <scope>IDENTIFICATION</scope>
    <source>
        <strain evidence="3">SL10</strain>
    </source>
</reference>
<dbReference type="Proteomes" id="UP000006591">
    <property type="component" value="Chromosome 6"/>
</dbReference>
<evidence type="ECO:0000256" key="2">
    <source>
        <dbReference type="SAM" id="SignalP"/>
    </source>
</evidence>
<reference evidence="3" key="2">
    <citation type="submission" date="2018-04" db="EMBL/GenBank/DDBJ databases">
        <title>OnivRS2 (Oryza nivara Reference Sequence Version 2).</title>
        <authorList>
            <person name="Zhang J."/>
            <person name="Kudrna D."/>
            <person name="Lee S."/>
            <person name="Talag J."/>
            <person name="Rajasekar S."/>
            <person name="Welchert J."/>
            <person name="Hsing Y.-I."/>
            <person name="Wing R.A."/>
        </authorList>
    </citation>
    <scope>NUCLEOTIDE SEQUENCE [LARGE SCALE GENOMIC DNA]</scope>
    <source>
        <strain evidence="3">SL10</strain>
    </source>
</reference>
<dbReference type="EnsemblPlants" id="ONIVA06G03360.1">
    <property type="protein sequence ID" value="ONIVA06G03360.1"/>
    <property type="gene ID" value="ONIVA06G03360"/>
</dbReference>
<evidence type="ECO:0000256" key="1">
    <source>
        <dbReference type="SAM" id="MobiDB-lite"/>
    </source>
</evidence>
<dbReference type="OMA" id="RIPTIQN"/>